<evidence type="ECO:0000313" key="2">
    <source>
        <dbReference type="EMBL" id="MEE2025362.1"/>
    </source>
</evidence>
<comment type="caution">
    <text evidence="2">The sequence shown here is derived from an EMBL/GenBank/DDBJ whole genome shotgun (WGS) entry which is preliminary data.</text>
</comment>
<evidence type="ECO:0000259" key="1">
    <source>
        <dbReference type="Pfam" id="PF13182"/>
    </source>
</evidence>
<dbReference type="Pfam" id="PF13182">
    <property type="entry name" value="DUF4007"/>
    <property type="match status" value="1"/>
</dbReference>
<gene>
    <name evidence="2" type="ORF">QWF21_14085</name>
</gene>
<evidence type="ECO:0000313" key="3">
    <source>
        <dbReference type="Proteomes" id="UP001339167"/>
    </source>
</evidence>
<proteinExistence type="predicted"/>
<dbReference type="InterPro" id="IPR025248">
    <property type="entry name" value="DUF4007"/>
</dbReference>
<reference evidence="2 3" key="1">
    <citation type="submission" date="2023-06" db="EMBL/GenBank/DDBJ databases">
        <title>Alkalimonas sp., MEB004 an alkaliphilic bacterium isolated from Lonar Lake, India.</title>
        <authorList>
            <person name="Joshi A."/>
            <person name="Thite S."/>
        </authorList>
    </citation>
    <scope>NUCLEOTIDE SEQUENCE [LARGE SCALE GENOMIC DNA]</scope>
    <source>
        <strain evidence="2 3">MEB004</strain>
    </source>
</reference>
<sequence length="273" mass="30735">MADVNCLIKKAKFNSAEFIAELGVGKNMLASMKHWAQACQIIEEHDASSFALTELAKKIFLHTGHDPYSEQATSTWLLHWNMARKSDRATTCYWLFNRINSGVFSKSELLQQLSSLCAEANKVVSRSSLTRDIDTIVRSYTPKSELTAIEDNADPVFGELGLINHLTTDHYSFNRGPKSSLNLPLFLYIVLDYWRASYTSDSTLSLDAIAYGEASPGRILKLDEDSIIAYLIEADDLTSGRIRWSDLAGIKQLSKQNFDVESVMIEMLRKAYE</sequence>
<feature type="domain" description="DUF4007" evidence="1">
    <location>
        <begin position="11"/>
        <end position="272"/>
    </location>
</feature>
<organism evidence="2 3">
    <name type="scientific">Alkalimonas mucilaginosa</name>
    <dbReference type="NCBI Taxonomy" id="3057676"/>
    <lineage>
        <taxon>Bacteria</taxon>
        <taxon>Pseudomonadati</taxon>
        <taxon>Pseudomonadota</taxon>
        <taxon>Gammaproteobacteria</taxon>
        <taxon>Alkalimonas</taxon>
    </lineage>
</organism>
<protein>
    <submittedName>
        <fullName evidence="2">DUF4007 family protein</fullName>
    </submittedName>
</protein>
<keyword evidence="3" id="KW-1185">Reference proteome</keyword>
<name>A0ABU7JI34_9GAMM</name>
<dbReference type="EMBL" id="JAUGZK010000012">
    <property type="protein sequence ID" value="MEE2025362.1"/>
    <property type="molecule type" value="Genomic_DNA"/>
</dbReference>
<dbReference type="Proteomes" id="UP001339167">
    <property type="component" value="Unassembled WGS sequence"/>
</dbReference>
<accession>A0ABU7JI34</accession>